<dbReference type="PANTHER" id="PTHR23513:SF6">
    <property type="entry name" value="MAJOR FACILITATOR SUPERFAMILY ASSOCIATED DOMAIN-CONTAINING PROTEIN"/>
    <property type="match status" value="1"/>
</dbReference>
<feature type="transmembrane region" description="Helical" evidence="7">
    <location>
        <begin position="381"/>
        <end position="400"/>
    </location>
</feature>
<dbReference type="Gene3D" id="1.20.1250.20">
    <property type="entry name" value="MFS general substrate transporter like domains"/>
    <property type="match status" value="1"/>
</dbReference>
<dbReference type="Proteomes" id="UP000241118">
    <property type="component" value="Unassembled WGS sequence"/>
</dbReference>
<dbReference type="InterPro" id="IPR036259">
    <property type="entry name" value="MFS_trans_sf"/>
</dbReference>
<dbReference type="SUPFAM" id="SSF103473">
    <property type="entry name" value="MFS general substrate transporter"/>
    <property type="match status" value="1"/>
</dbReference>
<evidence type="ECO:0000256" key="1">
    <source>
        <dbReference type="ARBA" id="ARBA00004651"/>
    </source>
</evidence>
<proteinExistence type="predicted"/>
<sequence length="417" mass="43710">MPREDGVDNVRSMARRLGPDFTKLWFASAVSNFGDGMTMAAGPLLLASLTDDPALVAGAVFAHQLPWLLFSLLSGVIVDRLDRRRLAVVANVARGVVVAGLAAAIWTGHASVPVVYACLFLLGVGETIADNAQSALLPAVVAPEHLPRANSRLMATHILGNQLVAPPVGAALFVVAAAVPFGLDAVSFLVAALLIAALRGVPAQAPVQRRTVRAEIGEGLRWLWRHRVLRTLALCLCLMNLTLMGVVSILVLYSAERLDLDPRWFGLLLSAIAVGGVLGTAVASRLIDRFGPTVLLRVGLVVEAATHLGLALARDVWAAGGVLAVFGVHAVVWNVITQSLRQREVPDALRGRVGSAYFLLSTGGSALGALVGGLLARQFGITAPFWFALVVVAGVAVVAWRPFAAATGPHRAAPVPT</sequence>
<evidence type="ECO:0000259" key="8">
    <source>
        <dbReference type="PROSITE" id="PS50850"/>
    </source>
</evidence>
<dbReference type="InterPro" id="IPR010290">
    <property type="entry name" value="TM_effector"/>
</dbReference>
<keyword evidence="4 7" id="KW-0812">Transmembrane</keyword>
<organism evidence="9 10">
    <name type="scientific">Saccharothrix carnea</name>
    <dbReference type="NCBI Taxonomy" id="1280637"/>
    <lineage>
        <taxon>Bacteria</taxon>
        <taxon>Bacillati</taxon>
        <taxon>Actinomycetota</taxon>
        <taxon>Actinomycetes</taxon>
        <taxon>Pseudonocardiales</taxon>
        <taxon>Pseudonocardiaceae</taxon>
        <taxon>Saccharothrix</taxon>
    </lineage>
</organism>
<evidence type="ECO:0000313" key="10">
    <source>
        <dbReference type="Proteomes" id="UP000241118"/>
    </source>
</evidence>
<evidence type="ECO:0000256" key="6">
    <source>
        <dbReference type="ARBA" id="ARBA00023136"/>
    </source>
</evidence>
<dbReference type="Pfam" id="PF05977">
    <property type="entry name" value="MFS_3"/>
    <property type="match status" value="1"/>
</dbReference>
<keyword evidence="6 7" id="KW-0472">Membrane</keyword>
<evidence type="ECO:0000256" key="2">
    <source>
        <dbReference type="ARBA" id="ARBA00022448"/>
    </source>
</evidence>
<reference evidence="9 10" key="1">
    <citation type="submission" date="2018-03" db="EMBL/GenBank/DDBJ databases">
        <title>Genomic Encyclopedia of Type Strains, Phase III (KMG-III): the genomes of soil and plant-associated and newly described type strains.</title>
        <authorList>
            <person name="Whitman W."/>
        </authorList>
    </citation>
    <scope>NUCLEOTIDE SEQUENCE [LARGE SCALE GENOMIC DNA]</scope>
    <source>
        <strain evidence="9 10">CGMCC 4.7097</strain>
    </source>
</reference>
<evidence type="ECO:0000256" key="3">
    <source>
        <dbReference type="ARBA" id="ARBA00022475"/>
    </source>
</evidence>
<dbReference type="PANTHER" id="PTHR23513">
    <property type="entry name" value="INTEGRAL MEMBRANE EFFLUX PROTEIN-RELATED"/>
    <property type="match status" value="1"/>
</dbReference>
<gene>
    <name evidence="9" type="ORF">B0I31_102254</name>
</gene>
<evidence type="ECO:0000313" key="9">
    <source>
        <dbReference type="EMBL" id="PSL57276.1"/>
    </source>
</evidence>
<keyword evidence="5 7" id="KW-1133">Transmembrane helix</keyword>
<keyword evidence="10" id="KW-1185">Reference proteome</keyword>
<dbReference type="InterPro" id="IPR020846">
    <property type="entry name" value="MFS_dom"/>
</dbReference>
<feature type="transmembrane region" description="Helical" evidence="7">
    <location>
        <begin position="294"/>
        <end position="310"/>
    </location>
</feature>
<evidence type="ECO:0000256" key="4">
    <source>
        <dbReference type="ARBA" id="ARBA00022692"/>
    </source>
</evidence>
<comment type="subcellular location">
    <subcellularLocation>
        <location evidence="1">Cell membrane</location>
        <topology evidence="1">Multi-pass membrane protein</topology>
    </subcellularLocation>
</comment>
<feature type="transmembrane region" description="Helical" evidence="7">
    <location>
        <begin position="86"/>
        <end position="106"/>
    </location>
</feature>
<keyword evidence="2" id="KW-0813">Transport</keyword>
<comment type="caution">
    <text evidence="9">The sequence shown here is derived from an EMBL/GenBank/DDBJ whole genome shotgun (WGS) entry which is preliminary data.</text>
</comment>
<name>A0A2P8IFN0_SACCR</name>
<accession>A0A2P8IFN0</accession>
<feature type="transmembrane region" description="Helical" evidence="7">
    <location>
        <begin position="21"/>
        <end position="42"/>
    </location>
</feature>
<dbReference type="PROSITE" id="PS50850">
    <property type="entry name" value="MFS"/>
    <property type="match status" value="1"/>
</dbReference>
<evidence type="ECO:0000256" key="5">
    <source>
        <dbReference type="ARBA" id="ARBA00022989"/>
    </source>
</evidence>
<feature type="transmembrane region" description="Helical" evidence="7">
    <location>
        <begin position="54"/>
        <end position="74"/>
    </location>
</feature>
<dbReference type="CDD" id="cd06173">
    <property type="entry name" value="MFS_MefA_like"/>
    <property type="match status" value="1"/>
</dbReference>
<dbReference type="AlphaFoldDB" id="A0A2P8IFN0"/>
<keyword evidence="3" id="KW-1003">Cell membrane</keyword>
<feature type="transmembrane region" description="Helical" evidence="7">
    <location>
        <begin position="264"/>
        <end position="287"/>
    </location>
</feature>
<feature type="transmembrane region" description="Helical" evidence="7">
    <location>
        <begin position="356"/>
        <end position="375"/>
    </location>
</feature>
<feature type="transmembrane region" description="Helical" evidence="7">
    <location>
        <begin position="316"/>
        <end position="336"/>
    </location>
</feature>
<feature type="domain" description="Major facilitator superfamily (MFS) profile" evidence="8">
    <location>
        <begin position="228"/>
        <end position="417"/>
    </location>
</feature>
<feature type="transmembrane region" description="Helical" evidence="7">
    <location>
        <begin position="228"/>
        <end position="252"/>
    </location>
</feature>
<dbReference type="GO" id="GO:0022857">
    <property type="term" value="F:transmembrane transporter activity"/>
    <property type="evidence" value="ECO:0007669"/>
    <property type="project" value="InterPro"/>
</dbReference>
<protein>
    <submittedName>
        <fullName evidence="9">Putative MFS family arabinose efflux permease</fullName>
    </submittedName>
</protein>
<dbReference type="GO" id="GO:0005886">
    <property type="term" value="C:plasma membrane"/>
    <property type="evidence" value="ECO:0007669"/>
    <property type="project" value="UniProtKB-SubCell"/>
</dbReference>
<evidence type="ECO:0000256" key="7">
    <source>
        <dbReference type="SAM" id="Phobius"/>
    </source>
</evidence>
<dbReference type="EMBL" id="PYAX01000002">
    <property type="protein sequence ID" value="PSL57276.1"/>
    <property type="molecule type" value="Genomic_DNA"/>
</dbReference>